<evidence type="ECO:0000256" key="5">
    <source>
        <dbReference type="ARBA" id="ARBA00022741"/>
    </source>
</evidence>
<dbReference type="EC" id="3.6.5.2" evidence="2"/>
<dbReference type="SMART" id="SM00175">
    <property type="entry name" value="RAB"/>
    <property type="match status" value="1"/>
</dbReference>
<keyword evidence="10" id="KW-0636">Prenylation</keyword>
<evidence type="ECO:0000256" key="1">
    <source>
        <dbReference type="ARBA" id="ARBA00004193"/>
    </source>
</evidence>
<dbReference type="OrthoDB" id="5976022at2759"/>
<dbReference type="Proteomes" id="UP000789405">
    <property type="component" value="Unassembled WGS sequence"/>
</dbReference>
<dbReference type="GO" id="GO:0005525">
    <property type="term" value="F:GTP binding"/>
    <property type="evidence" value="ECO:0007669"/>
    <property type="project" value="UniProtKB-KW"/>
</dbReference>
<dbReference type="SMART" id="SM00174">
    <property type="entry name" value="RHO"/>
    <property type="match status" value="1"/>
</dbReference>
<dbReference type="SMART" id="SM00176">
    <property type="entry name" value="RAN"/>
    <property type="match status" value="1"/>
</dbReference>
<dbReference type="InterPro" id="IPR001806">
    <property type="entry name" value="Small_GTPase"/>
</dbReference>
<evidence type="ECO:0000256" key="4">
    <source>
        <dbReference type="ARBA" id="ARBA00022481"/>
    </source>
</evidence>
<dbReference type="PROSITE" id="PS51419">
    <property type="entry name" value="RAB"/>
    <property type="match status" value="1"/>
</dbReference>
<protein>
    <recommendedName>
        <fullName evidence="2">small monomeric GTPase</fullName>
        <ecNumber evidence="2">3.6.5.2</ecNumber>
    </recommendedName>
</protein>
<gene>
    <name evidence="12" type="ORF">DERYTH_LOCUS12768</name>
</gene>
<proteinExistence type="predicted"/>
<dbReference type="InterPro" id="IPR005225">
    <property type="entry name" value="Small_GTP-bd"/>
</dbReference>
<evidence type="ECO:0000256" key="9">
    <source>
        <dbReference type="ARBA" id="ARBA00023288"/>
    </source>
</evidence>
<accession>A0A9N9HN33</accession>
<dbReference type="GO" id="GO:0007165">
    <property type="term" value="P:signal transduction"/>
    <property type="evidence" value="ECO:0007669"/>
    <property type="project" value="InterPro"/>
</dbReference>
<dbReference type="GO" id="GO:0003925">
    <property type="term" value="F:G protein activity"/>
    <property type="evidence" value="ECO:0007669"/>
    <property type="project" value="UniProtKB-EC"/>
</dbReference>
<dbReference type="GO" id="GO:0012505">
    <property type="term" value="C:endomembrane system"/>
    <property type="evidence" value="ECO:0007669"/>
    <property type="project" value="UniProtKB-SubCell"/>
</dbReference>
<evidence type="ECO:0000313" key="12">
    <source>
        <dbReference type="EMBL" id="CAG8697417.1"/>
    </source>
</evidence>
<evidence type="ECO:0000256" key="10">
    <source>
        <dbReference type="ARBA" id="ARBA00023289"/>
    </source>
</evidence>
<dbReference type="AlphaFoldDB" id="A0A9N9HN33"/>
<dbReference type="CDD" id="cd04139">
    <property type="entry name" value="RalA_RalB"/>
    <property type="match status" value="1"/>
</dbReference>
<name>A0A9N9HN33_9GLOM</name>
<evidence type="ECO:0000313" key="13">
    <source>
        <dbReference type="Proteomes" id="UP000789405"/>
    </source>
</evidence>
<dbReference type="InterPro" id="IPR027417">
    <property type="entry name" value="P-loop_NTPase"/>
</dbReference>
<feature type="non-terminal residue" evidence="12">
    <location>
        <position position="233"/>
    </location>
</feature>
<organism evidence="12 13">
    <name type="scientific">Dentiscutata erythropus</name>
    <dbReference type="NCBI Taxonomy" id="1348616"/>
    <lineage>
        <taxon>Eukaryota</taxon>
        <taxon>Fungi</taxon>
        <taxon>Fungi incertae sedis</taxon>
        <taxon>Mucoromycota</taxon>
        <taxon>Glomeromycotina</taxon>
        <taxon>Glomeromycetes</taxon>
        <taxon>Diversisporales</taxon>
        <taxon>Gigasporaceae</taxon>
        <taxon>Dentiscutata</taxon>
    </lineage>
</organism>
<dbReference type="PROSITE" id="PS51420">
    <property type="entry name" value="RHO"/>
    <property type="match status" value="1"/>
</dbReference>
<dbReference type="SUPFAM" id="SSF52540">
    <property type="entry name" value="P-loop containing nucleoside triphosphate hydrolases"/>
    <property type="match status" value="1"/>
</dbReference>
<dbReference type="Gene3D" id="3.40.50.300">
    <property type="entry name" value="P-loop containing nucleotide triphosphate hydrolases"/>
    <property type="match status" value="1"/>
</dbReference>
<sequence>MGKKAKQDLPLHKVIMVGSGGVGKSALTLQYMYGDFVEEYDPTKADSYRKKVLLDGQECQIDILDTAGQEEYAAIRDNYYRSGEGFLCVFSICEYESFVHTQDFREQISRVIDDASIPFILVGNKVDLAQIRKVSKEEAMARASEWNCDYFETSAKTRQNVEEVYNELMRKIKTRKDTNKERENINKRRKCEQVVFLVIQYSSGSCRALSILKELIIDNEQFEWSILHGHHIG</sequence>
<dbReference type="GO" id="GO:0005886">
    <property type="term" value="C:plasma membrane"/>
    <property type="evidence" value="ECO:0007669"/>
    <property type="project" value="UniProtKB-SubCell"/>
</dbReference>
<keyword evidence="4" id="KW-0488">Methylation</keyword>
<keyword evidence="6" id="KW-0378">Hydrolase</keyword>
<comment type="caution">
    <text evidence="12">The sequence shown here is derived from an EMBL/GenBank/DDBJ whole genome shotgun (WGS) entry which is preliminary data.</text>
</comment>
<keyword evidence="7" id="KW-0342">GTP-binding</keyword>
<keyword evidence="5" id="KW-0547">Nucleotide-binding</keyword>
<dbReference type="EMBL" id="CAJVPY010008541">
    <property type="protein sequence ID" value="CAG8697417.1"/>
    <property type="molecule type" value="Genomic_DNA"/>
</dbReference>
<comment type="subcellular location">
    <subcellularLocation>
        <location evidence="1">Cell membrane</location>
        <topology evidence="1">Lipid-anchor</topology>
    </subcellularLocation>
    <subcellularLocation>
        <location evidence="11">Endomembrane system</location>
        <topology evidence="11">Lipid-anchor</topology>
        <orientation evidence="11">Cytoplasmic side</orientation>
    </subcellularLocation>
</comment>
<dbReference type="PRINTS" id="PR00449">
    <property type="entry name" value="RASTRNSFRMNG"/>
</dbReference>
<dbReference type="InterPro" id="IPR020849">
    <property type="entry name" value="Small_GTPase_Ras-type"/>
</dbReference>
<dbReference type="NCBIfam" id="TIGR00231">
    <property type="entry name" value="small_GTP"/>
    <property type="match status" value="1"/>
</dbReference>
<keyword evidence="13" id="KW-1185">Reference proteome</keyword>
<dbReference type="SMART" id="SM00173">
    <property type="entry name" value="RAS"/>
    <property type="match status" value="1"/>
</dbReference>
<evidence type="ECO:0000256" key="2">
    <source>
        <dbReference type="ARBA" id="ARBA00011984"/>
    </source>
</evidence>
<dbReference type="Pfam" id="PF00071">
    <property type="entry name" value="Ras"/>
    <property type="match status" value="1"/>
</dbReference>
<evidence type="ECO:0000256" key="3">
    <source>
        <dbReference type="ARBA" id="ARBA00022475"/>
    </source>
</evidence>
<keyword evidence="9" id="KW-0449">Lipoprotein</keyword>
<dbReference type="FunFam" id="3.40.50.300:FF:000203">
    <property type="entry name" value="Putative ras-related protein ral-a"/>
    <property type="match status" value="1"/>
</dbReference>
<evidence type="ECO:0000256" key="11">
    <source>
        <dbReference type="ARBA" id="ARBA00046278"/>
    </source>
</evidence>
<evidence type="ECO:0000256" key="7">
    <source>
        <dbReference type="ARBA" id="ARBA00023134"/>
    </source>
</evidence>
<keyword evidence="3" id="KW-1003">Cell membrane</keyword>
<dbReference type="PROSITE" id="PS51421">
    <property type="entry name" value="RAS"/>
    <property type="match status" value="1"/>
</dbReference>
<keyword evidence="8" id="KW-0472">Membrane</keyword>
<evidence type="ECO:0000256" key="8">
    <source>
        <dbReference type="ARBA" id="ARBA00023136"/>
    </source>
</evidence>
<dbReference type="PANTHER" id="PTHR24070">
    <property type="entry name" value="RAS, DI-RAS, AND RHEB FAMILY MEMBERS OF SMALL GTPASE SUPERFAMILY"/>
    <property type="match status" value="1"/>
</dbReference>
<reference evidence="12" key="1">
    <citation type="submission" date="2021-06" db="EMBL/GenBank/DDBJ databases">
        <authorList>
            <person name="Kallberg Y."/>
            <person name="Tangrot J."/>
            <person name="Rosling A."/>
        </authorList>
    </citation>
    <scope>NUCLEOTIDE SEQUENCE</scope>
    <source>
        <strain evidence="12">MA453B</strain>
    </source>
</reference>
<evidence type="ECO:0000256" key="6">
    <source>
        <dbReference type="ARBA" id="ARBA00022801"/>
    </source>
</evidence>